<dbReference type="CDD" id="cd24008">
    <property type="entry name" value="ASKHA_NBD_GLK"/>
    <property type="match status" value="1"/>
</dbReference>
<comment type="similarity">
    <text evidence="3 4">Belongs to the bacterial glucokinase family.</text>
</comment>
<feature type="binding site" evidence="3">
    <location>
        <begin position="7"/>
        <end position="12"/>
    </location>
    <ligand>
        <name>ATP</name>
        <dbReference type="ChEBI" id="CHEBI:30616"/>
    </ligand>
</feature>
<dbReference type="Gene3D" id="3.40.367.20">
    <property type="match status" value="1"/>
</dbReference>
<dbReference type="PANTHER" id="PTHR47690">
    <property type="entry name" value="GLUCOKINASE"/>
    <property type="match status" value="1"/>
</dbReference>
<keyword evidence="6" id="KW-1185">Reference proteome</keyword>
<dbReference type="InterPro" id="IPR050201">
    <property type="entry name" value="Bacterial_glucokinase"/>
</dbReference>
<accession>A0ABR7RNK1</accession>
<dbReference type="InterPro" id="IPR003836">
    <property type="entry name" value="Glucokinase"/>
</dbReference>
<dbReference type="SUPFAM" id="SSF53067">
    <property type="entry name" value="Actin-like ATPase domain"/>
    <property type="match status" value="1"/>
</dbReference>
<sequence length="315" mass="32925">MSLRLIGDIGGTHARFALCEPGSPPQDPQKLVVAEHAGVAEAAQAYLASRPVAEAVFAVACPVVGDEVAFTNSPWHFNIPTVRDQLGLRHLSVINDFAAQAQAIPNLETADLRPLKPGTARPGAPIVVLGPGTGLGVAFLVRNGRGMRVLPSEGGHASFSPQDDLQAEILRLLRREYGHVSAERLLSGPGLLHIANALAEIRGDALRLGEPKQVSERAAAGQCTISQEALKLFAAILGATAGNLALTVLAEGGVYVAGGLCRNLGPLLDVAALTHSFQAKGRFAAYLSGVPIFQVMRPHTGLLGAAHFQHDVAEV</sequence>
<dbReference type="InterPro" id="IPR043129">
    <property type="entry name" value="ATPase_NBD"/>
</dbReference>
<keyword evidence="3" id="KW-0324">Glycolysis</keyword>
<dbReference type="GO" id="GO:0004340">
    <property type="term" value="F:glucokinase activity"/>
    <property type="evidence" value="ECO:0007669"/>
    <property type="project" value="UniProtKB-EC"/>
</dbReference>
<keyword evidence="3" id="KW-0067">ATP-binding</keyword>
<evidence type="ECO:0000256" key="4">
    <source>
        <dbReference type="RuleBase" id="RU004046"/>
    </source>
</evidence>
<organism evidence="5 6">
    <name type="scientific">Teichococcus aerophilus</name>
    <dbReference type="NCBI Taxonomy" id="1224513"/>
    <lineage>
        <taxon>Bacteria</taxon>
        <taxon>Pseudomonadati</taxon>
        <taxon>Pseudomonadota</taxon>
        <taxon>Alphaproteobacteria</taxon>
        <taxon>Acetobacterales</taxon>
        <taxon>Roseomonadaceae</taxon>
        <taxon>Roseomonas</taxon>
    </lineage>
</organism>
<comment type="subcellular location">
    <subcellularLocation>
        <location evidence="3">Cytoplasm</location>
    </subcellularLocation>
</comment>
<proteinExistence type="inferred from homology"/>
<evidence type="ECO:0000313" key="5">
    <source>
        <dbReference type="EMBL" id="MBC9208142.1"/>
    </source>
</evidence>
<keyword evidence="3" id="KW-0547">Nucleotide-binding</keyword>
<evidence type="ECO:0000313" key="6">
    <source>
        <dbReference type="Proteomes" id="UP000626026"/>
    </source>
</evidence>
<dbReference type="EC" id="2.7.1.2" evidence="3"/>
<comment type="catalytic activity">
    <reaction evidence="3">
        <text>D-glucose + ATP = D-glucose 6-phosphate + ADP + H(+)</text>
        <dbReference type="Rhea" id="RHEA:17825"/>
        <dbReference type="ChEBI" id="CHEBI:4167"/>
        <dbReference type="ChEBI" id="CHEBI:15378"/>
        <dbReference type="ChEBI" id="CHEBI:30616"/>
        <dbReference type="ChEBI" id="CHEBI:61548"/>
        <dbReference type="ChEBI" id="CHEBI:456216"/>
        <dbReference type="EC" id="2.7.1.2"/>
    </reaction>
</comment>
<keyword evidence="3" id="KW-0963">Cytoplasm</keyword>
<keyword evidence="1 3" id="KW-0808">Transferase</keyword>
<keyword evidence="2 3" id="KW-0418">Kinase</keyword>
<dbReference type="HAMAP" id="MF_00524">
    <property type="entry name" value="Glucokinase"/>
    <property type="match status" value="1"/>
</dbReference>
<evidence type="ECO:0000256" key="1">
    <source>
        <dbReference type="ARBA" id="ARBA00022679"/>
    </source>
</evidence>
<dbReference type="Pfam" id="PF02685">
    <property type="entry name" value="Glucokinase"/>
    <property type="match status" value="1"/>
</dbReference>
<protein>
    <recommendedName>
        <fullName evidence="3">Glucokinase</fullName>
        <ecNumber evidence="3">2.7.1.2</ecNumber>
    </recommendedName>
    <alternativeName>
        <fullName evidence="3">Glucose kinase</fullName>
    </alternativeName>
</protein>
<gene>
    <name evidence="3 5" type="primary">glk</name>
    <name evidence="5" type="ORF">IBL26_14960</name>
</gene>
<comment type="caution">
    <text evidence="5">The sequence shown here is derived from an EMBL/GenBank/DDBJ whole genome shotgun (WGS) entry which is preliminary data.</text>
</comment>
<dbReference type="NCBIfam" id="TIGR00749">
    <property type="entry name" value="glk"/>
    <property type="match status" value="1"/>
</dbReference>
<dbReference type="PANTHER" id="PTHR47690:SF1">
    <property type="entry name" value="GLUCOKINASE"/>
    <property type="match status" value="1"/>
</dbReference>
<dbReference type="Proteomes" id="UP000626026">
    <property type="component" value="Unassembled WGS sequence"/>
</dbReference>
<dbReference type="Gene3D" id="3.30.420.40">
    <property type="match status" value="1"/>
</dbReference>
<reference evidence="5 6" key="1">
    <citation type="journal article" date="2013" name="Int. J. Syst. Evol. Microbiol.">
        <title>Roseomonas aerophila sp. nov., isolated from air.</title>
        <authorList>
            <person name="Kim S.J."/>
            <person name="Weon H.Y."/>
            <person name="Ahn J.H."/>
            <person name="Hong S.B."/>
            <person name="Seok S.J."/>
            <person name="Whang K.S."/>
            <person name="Kwon S.W."/>
        </authorList>
    </citation>
    <scope>NUCLEOTIDE SEQUENCE [LARGE SCALE GENOMIC DNA]</scope>
    <source>
        <strain evidence="5 6">NBRC 108923</strain>
    </source>
</reference>
<dbReference type="EMBL" id="JACTVA010000027">
    <property type="protein sequence ID" value="MBC9208142.1"/>
    <property type="molecule type" value="Genomic_DNA"/>
</dbReference>
<dbReference type="RefSeq" id="WP_187785299.1">
    <property type="nucleotide sequence ID" value="NZ_JACTVA010000027.1"/>
</dbReference>
<name>A0ABR7RNK1_9PROT</name>
<evidence type="ECO:0000256" key="3">
    <source>
        <dbReference type="HAMAP-Rule" id="MF_00524"/>
    </source>
</evidence>
<evidence type="ECO:0000256" key="2">
    <source>
        <dbReference type="ARBA" id="ARBA00022777"/>
    </source>
</evidence>